<sequence length="123" mass="13504">MIRFSMALAGLLALALGACHTPAGPDYQHVSEPVYDWRLNRDGELVVRVPSNGCTTRDSFYTDVRGSGAQGWNFDVTLVRIHPDYCRALLPRGVELVWTRDDLGLPPGAGLRVTNPRSAPREG</sequence>
<evidence type="ECO:0008006" key="4">
    <source>
        <dbReference type="Google" id="ProtNLM"/>
    </source>
</evidence>
<keyword evidence="1" id="KW-0732">Signal</keyword>
<dbReference type="RefSeq" id="WP_150021537.1">
    <property type="nucleotide sequence ID" value="NZ_VWOJ01000001.1"/>
</dbReference>
<dbReference type="PROSITE" id="PS51257">
    <property type="entry name" value="PROKAR_LIPOPROTEIN"/>
    <property type="match status" value="1"/>
</dbReference>
<feature type="chain" id="PRO_5024322072" description="Lipoprotein" evidence="1">
    <location>
        <begin position="24"/>
        <end position="123"/>
    </location>
</feature>
<organism evidence="2 3">
    <name type="scientific">Alkalicaulis satelles</name>
    <dbReference type="NCBI Taxonomy" id="2609175"/>
    <lineage>
        <taxon>Bacteria</taxon>
        <taxon>Pseudomonadati</taxon>
        <taxon>Pseudomonadota</taxon>
        <taxon>Alphaproteobacteria</taxon>
        <taxon>Maricaulales</taxon>
        <taxon>Maricaulaceae</taxon>
        <taxon>Alkalicaulis</taxon>
    </lineage>
</organism>
<comment type="caution">
    <text evidence="2">The sequence shown here is derived from an EMBL/GenBank/DDBJ whole genome shotgun (WGS) entry which is preliminary data.</text>
</comment>
<name>A0A5M6ZI43_9PROT</name>
<protein>
    <recommendedName>
        <fullName evidence="4">Lipoprotein</fullName>
    </recommendedName>
</protein>
<reference evidence="2 3" key="1">
    <citation type="submission" date="2019-09" db="EMBL/GenBank/DDBJ databases">
        <authorList>
            <person name="Kevbrin V."/>
            <person name="Grouzdev D.S."/>
        </authorList>
    </citation>
    <scope>NUCLEOTIDE SEQUENCE [LARGE SCALE GENOMIC DNA]</scope>
    <source>
        <strain evidence="2 3">G-192</strain>
    </source>
</reference>
<dbReference type="Proteomes" id="UP000325122">
    <property type="component" value="Unassembled WGS sequence"/>
</dbReference>
<gene>
    <name evidence="2" type="ORF">F1654_00400</name>
</gene>
<dbReference type="EMBL" id="VWOJ01000001">
    <property type="protein sequence ID" value="KAA5804506.1"/>
    <property type="molecule type" value="Genomic_DNA"/>
</dbReference>
<evidence type="ECO:0000256" key="1">
    <source>
        <dbReference type="SAM" id="SignalP"/>
    </source>
</evidence>
<keyword evidence="3" id="KW-1185">Reference proteome</keyword>
<proteinExistence type="predicted"/>
<accession>A0A5M6ZI43</accession>
<dbReference type="AlphaFoldDB" id="A0A5M6ZI43"/>
<evidence type="ECO:0000313" key="3">
    <source>
        <dbReference type="Proteomes" id="UP000325122"/>
    </source>
</evidence>
<evidence type="ECO:0000313" key="2">
    <source>
        <dbReference type="EMBL" id="KAA5804506.1"/>
    </source>
</evidence>
<feature type="signal peptide" evidence="1">
    <location>
        <begin position="1"/>
        <end position="23"/>
    </location>
</feature>